<keyword evidence="1" id="KW-1133">Transmembrane helix</keyword>
<evidence type="ECO:0000313" key="3">
    <source>
        <dbReference type="Proteomes" id="UP000462363"/>
    </source>
</evidence>
<proteinExistence type="predicted"/>
<accession>A0A844FDT1</accession>
<evidence type="ECO:0000313" key="2">
    <source>
        <dbReference type="EMBL" id="MSS42059.1"/>
    </source>
</evidence>
<organism evidence="2 3">
    <name type="scientific">Clostridium scindens (strain JCM 10418 / VPI 12708)</name>
    <dbReference type="NCBI Taxonomy" id="29347"/>
    <lineage>
        <taxon>Bacteria</taxon>
        <taxon>Bacillati</taxon>
        <taxon>Bacillota</taxon>
        <taxon>Clostridia</taxon>
        <taxon>Lachnospirales</taxon>
        <taxon>Lachnospiraceae</taxon>
    </lineage>
</organism>
<gene>
    <name evidence="2" type="ORF">FYJ37_17605</name>
</gene>
<dbReference type="EMBL" id="VUMB01000078">
    <property type="protein sequence ID" value="MSS42059.1"/>
    <property type="molecule type" value="Genomic_DNA"/>
</dbReference>
<name>A0A844FDT1_CLOSV</name>
<dbReference type="Proteomes" id="UP000462363">
    <property type="component" value="Unassembled WGS sequence"/>
</dbReference>
<evidence type="ECO:0000256" key="1">
    <source>
        <dbReference type="SAM" id="Phobius"/>
    </source>
</evidence>
<dbReference type="AlphaFoldDB" id="A0A844FDT1"/>
<sequence length="77" mass="8940">MSDNKSLSYFISLPPSSSIKTGNKSFFVSSTKLLYSFSIFFSELHPIIFTLRINIQITNIFFIISPPHIFFWITKDQ</sequence>
<keyword evidence="1" id="KW-0472">Membrane</keyword>
<comment type="caution">
    <text evidence="2">The sequence shown here is derived from an EMBL/GenBank/DDBJ whole genome shotgun (WGS) entry which is preliminary data.</text>
</comment>
<reference evidence="2 3" key="1">
    <citation type="submission" date="2019-08" db="EMBL/GenBank/DDBJ databases">
        <title>In-depth cultivation of the pig gut microbiome towards novel bacterial diversity and tailored functional studies.</title>
        <authorList>
            <person name="Wylensek D."/>
            <person name="Hitch T.C.A."/>
            <person name="Clavel T."/>
        </authorList>
    </citation>
    <scope>NUCLEOTIDE SEQUENCE [LARGE SCALE GENOMIC DNA]</scope>
    <source>
        <strain evidence="2 3">BL-389-WT-3D</strain>
    </source>
</reference>
<keyword evidence="1" id="KW-0812">Transmembrane</keyword>
<feature type="transmembrane region" description="Helical" evidence="1">
    <location>
        <begin position="33"/>
        <end position="51"/>
    </location>
</feature>
<protein>
    <submittedName>
        <fullName evidence="2">Uncharacterized protein</fullName>
    </submittedName>
</protein>